<evidence type="ECO:0000259" key="11">
    <source>
        <dbReference type="PROSITE" id="PS51755"/>
    </source>
</evidence>
<keyword evidence="5" id="KW-0805">Transcription regulation</keyword>
<comment type="caution">
    <text evidence="12">The sequence shown here is derived from an EMBL/GenBank/DDBJ whole genome shotgun (WGS) entry which is preliminary data.</text>
</comment>
<evidence type="ECO:0000259" key="10">
    <source>
        <dbReference type="PROSITE" id="PS50110"/>
    </source>
</evidence>
<dbReference type="Pfam" id="PF00486">
    <property type="entry name" value="Trans_reg_C"/>
    <property type="match status" value="1"/>
</dbReference>
<reference evidence="12 13" key="1">
    <citation type="submission" date="2018-12" db="EMBL/GenBank/DDBJ databases">
        <title>The whole draft genome of Aquabacterium sp. SJQ9.</title>
        <authorList>
            <person name="Sun L."/>
            <person name="Gao X."/>
            <person name="Chen W."/>
            <person name="Huang K."/>
        </authorList>
    </citation>
    <scope>NUCLEOTIDE SEQUENCE [LARGE SCALE GENOMIC DNA]</scope>
    <source>
        <strain evidence="12 13">SJQ9</strain>
    </source>
</reference>
<dbReference type="InterPro" id="IPR036388">
    <property type="entry name" value="WH-like_DNA-bd_sf"/>
</dbReference>
<dbReference type="PANTHER" id="PTHR48111:SF4">
    <property type="entry name" value="DNA-BINDING DUAL TRANSCRIPTIONAL REGULATOR OMPR"/>
    <property type="match status" value="1"/>
</dbReference>
<dbReference type="InterPro" id="IPR039420">
    <property type="entry name" value="WalR-like"/>
</dbReference>
<dbReference type="InterPro" id="IPR001789">
    <property type="entry name" value="Sig_transdc_resp-reg_receiver"/>
</dbReference>
<proteinExistence type="predicted"/>
<evidence type="ECO:0000256" key="3">
    <source>
        <dbReference type="ARBA" id="ARBA00022553"/>
    </source>
</evidence>
<evidence type="ECO:0000256" key="2">
    <source>
        <dbReference type="ARBA" id="ARBA00022490"/>
    </source>
</evidence>
<dbReference type="Proteomes" id="UP000269265">
    <property type="component" value="Unassembled WGS sequence"/>
</dbReference>
<dbReference type="Gene3D" id="1.10.10.10">
    <property type="entry name" value="Winged helix-like DNA-binding domain superfamily/Winged helix DNA-binding domain"/>
    <property type="match status" value="1"/>
</dbReference>
<dbReference type="GO" id="GO:0000156">
    <property type="term" value="F:phosphorelay response regulator activity"/>
    <property type="evidence" value="ECO:0007669"/>
    <property type="project" value="TreeGrafter"/>
</dbReference>
<feature type="domain" description="OmpR/PhoB-type" evidence="11">
    <location>
        <begin position="211"/>
        <end position="310"/>
    </location>
</feature>
<name>A0A3R8T3H4_9BURK</name>
<evidence type="ECO:0000256" key="1">
    <source>
        <dbReference type="ARBA" id="ARBA00004496"/>
    </source>
</evidence>
<keyword evidence="6 9" id="KW-0238">DNA-binding</keyword>
<feature type="DNA-binding region" description="OmpR/PhoB-type" evidence="9">
    <location>
        <begin position="211"/>
        <end position="310"/>
    </location>
</feature>
<dbReference type="SUPFAM" id="SSF52172">
    <property type="entry name" value="CheY-like"/>
    <property type="match status" value="1"/>
</dbReference>
<organism evidence="12 13">
    <name type="scientific">Aquabacterium soli</name>
    <dbReference type="NCBI Taxonomy" id="2493092"/>
    <lineage>
        <taxon>Bacteria</taxon>
        <taxon>Pseudomonadati</taxon>
        <taxon>Pseudomonadota</taxon>
        <taxon>Betaproteobacteria</taxon>
        <taxon>Burkholderiales</taxon>
        <taxon>Aquabacterium</taxon>
    </lineage>
</organism>
<evidence type="ECO:0000256" key="8">
    <source>
        <dbReference type="PROSITE-ProRule" id="PRU00169"/>
    </source>
</evidence>
<dbReference type="GO" id="GO:0032993">
    <property type="term" value="C:protein-DNA complex"/>
    <property type="evidence" value="ECO:0007669"/>
    <property type="project" value="TreeGrafter"/>
</dbReference>
<keyword evidence="7" id="KW-0804">Transcription</keyword>
<feature type="domain" description="Response regulatory" evidence="10">
    <location>
        <begin position="52"/>
        <end position="191"/>
    </location>
</feature>
<evidence type="ECO:0000256" key="4">
    <source>
        <dbReference type="ARBA" id="ARBA00023012"/>
    </source>
</evidence>
<comment type="subcellular location">
    <subcellularLocation>
        <location evidence="1">Cytoplasm</location>
    </subcellularLocation>
</comment>
<feature type="modified residue" description="4-aspartylphosphate" evidence="8">
    <location>
        <position position="111"/>
    </location>
</feature>
<dbReference type="SMART" id="SM00862">
    <property type="entry name" value="Trans_reg_C"/>
    <property type="match status" value="1"/>
</dbReference>
<keyword evidence="2" id="KW-0963">Cytoplasm</keyword>
<dbReference type="FunFam" id="1.10.10.10:FF:000099">
    <property type="entry name" value="Two-component system response regulator TorR"/>
    <property type="match status" value="1"/>
</dbReference>
<dbReference type="AlphaFoldDB" id="A0A3R8T3H4"/>
<dbReference type="InterPro" id="IPR016032">
    <property type="entry name" value="Sig_transdc_resp-reg_C-effctor"/>
</dbReference>
<dbReference type="GO" id="GO:0006355">
    <property type="term" value="P:regulation of DNA-templated transcription"/>
    <property type="evidence" value="ECO:0007669"/>
    <property type="project" value="InterPro"/>
</dbReference>
<keyword evidence="13" id="KW-1185">Reference proteome</keyword>
<dbReference type="EMBL" id="RSED01000004">
    <property type="protein sequence ID" value="RRS05291.1"/>
    <property type="molecule type" value="Genomic_DNA"/>
</dbReference>
<dbReference type="InterPro" id="IPR001867">
    <property type="entry name" value="OmpR/PhoB-type_DNA-bd"/>
</dbReference>
<evidence type="ECO:0000313" key="12">
    <source>
        <dbReference type="EMBL" id="RRS05291.1"/>
    </source>
</evidence>
<gene>
    <name evidence="12" type="ORF">EIP75_06985</name>
</gene>
<protein>
    <submittedName>
        <fullName evidence="12">DNA-binding response regulator</fullName>
    </submittedName>
</protein>
<evidence type="ECO:0000256" key="7">
    <source>
        <dbReference type="ARBA" id="ARBA00023163"/>
    </source>
</evidence>
<dbReference type="GO" id="GO:0000976">
    <property type="term" value="F:transcription cis-regulatory region binding"/>
    <property type="evidence" value="ECO:0007669"/>
    <property type="project" value="TreeGrafter"/>
</dbReference>
<evidence type="ECO:0000256" key="5">
    <source>
        <dbReference type="ARBA" id="ARBA00023015"/>
    </source>
</evidence>
<dbReference type="CDD" id="cd00383">
    <property type="entry name" value="trans_reg_C"/>
    <property type="match status" value="1"/>
</dbReference>
<dbReference type="PROSITE" id="PS50110">
    <property type="entry name" value="RESPONSE_REGULATORY"/>
    <property type="match status" value="1"/>
</dbReference>
<dbReference type="SUPFAM" id="SSF46894">
    <property type="entry name" value="C-terminal effector domain of the bipartite response regulators"/>
    <property type="match status" value="1"/>
</dbReference>
<dbReference type="InterPro" id="IPR011006">
    <property type="entry name" value="CheY-like_superfamily"/>
</dbReference>
<evidence type="ECO:0000256" key="9">
    <source>
        <dbReference type="PROSITE-ProRule" id="PRU01091"/>
    </source>
</evidence>
<keyword evidence="3 8" id="KW-0597">Phosphoprotein</keyword>
<dbReference type="GO" id="GO:0005829">
    <property type="term" value="C:cytosol"/>
    <property type="evidence" value="ECO:0007669"/>
    <property type="project" value="TreeGrafter"/>
</dbReference>
<evidence type="ECO:0000313" key="13">
    <source>
        <dbReference type="Proteomes" id="UP000269265"/>
    </source>
</evidence>
<dbReference type="Gene3D" id="6.10.250.690">
    <property type="match status" value="1"/>
</dbReference>
<dbReference type="PROSITE" id="PS51755">
    <property type="entry name" value="OMPR_PHOB"/>
    <property type="match status" value="1"/>
</dbReference>
<keyword evidence="4" id="KW-0902">Two-component regulatory system</keyword>
<accession>A0A3R8T3H4</accession>
<sequence length="313" mass="35786">MVILGPLCIRRVSCLYRLLRMASHGASRGFRQVHQVWQRPPIQPIQKQEPRLSLIPDAAWAAQERLMNGATSVWWLDQRPGCDVQDRQAMLDYLRNFNLAPRPVHDLASLDLPMMRRAGLDGVLLLFAFDADQPELHYCLRQARQHGLPAIALLPAVSAIERADLLERGADDCMSEPIERRELAARIHALRRRRVIQQQPSQHRPDRPLAADNIRFGHWQLDTRRQSLSSPEADVVLSNAEYRLLLTFLNQPHQVFTRDRLMDEARGRGVDAFERSIDLLVSRLRHKLGDDPRQPALIQTVRGKGYLFAAAPA</sequence>
<dbReference type="PANTHER" id="PTHR48111">
    <property type="entry name" value="REGULATOR OF RPOS"/>
    <property type="match status" value="1"/>
</dbReference>
<evidence type="ECO:0000256" key="6">
    <source>
        <dbReference type="ARBA" id="ARBA00023125"/>
    </source>
</evidence>